<dbReference type="EC" id="2.2.1.7" evidence="6"/>
<comment type="pathway">
    <text evidence="3">Metabolic intermediate biosynthesis; 1-deoxy-D-xylulose 5-phosphate biosynthesis; 1-deoxy-D-xylulose 5-phosphate from D-glyceraldehyde 3-phosphate and pyruvate: step 1/1.</text>
</comment>
<keyword evidence="7" id="KW-0808">Transferase</keyword>
<dbReference type="Gene3D" id="3.40.50.920">
    <property type="match status" value="1"/>
</dbReference>
<keyword evidence="8" id="KW-0479">Metal-binding</keyword>
<dbReference type="GO" id="GO:0046872">
    <property type="term" value="F:metal ion binding"/>
    <property type="evidence" value="ECO:0007669"/>
    <property type="project" value="UniProtKB-KW"/>
</dbReference>
<dbReference type="PANTHER" id="PTHR43322">
    <property type="entry name" value="1-D-DEOXYXYLULOSE 5-PHOSPHATE SYNTHASE-RELATED"/>
    <property type="match status" value="1"/>
</dbReference>
<dbReference type="SUPFAM" id="SSF52518">
    <property type="entry name" value="Thiamin diphosphate-binding fold (THDP-binding)"/>
    <property type="match status" value="2"/>
</dbReference>
<dbReference type="Pfam" id="PF02780">
    <property type="entry name" value="Transketolase_C"/>
    <property type="match status" value="1"/>
</dbReference>
<protein>
    <recommendedName>
        <fullName evidence="6">1-deoxy-D-xylulose-5-phosphate synthase</fullName>
        <ecNumber evidence="6">2.2.1.7</ecNumber>
    </recommendedName>
</protein>
<sequence>MSFLHAESRFRSAESGYFGTQFMKSSTSELIIYQNSVTTYLRKGCREVAALPDIGDFFWEKDPTPILDMVDMPIQLKNLSHKELKQLAGEIRSEISFVMSKTRKPFRASLAVVELTVALHHVFNAPMDKILWDDGEQTYAHKILTGRRSLMHTLKQKNGLSGFTSRAESEYDSFGAGHGCNSISAGLGMAVARDINGKKNRVVTVISNWTTMAGQVYEAMSNAGYLDSNMIVILNDSRHSLHPKLSEGPKMTINPISSTLSKIQSSRSFRRFREAAKGVTKRIGKTMHELAAKVDEYTRGMIGPLGATLFEELGLYYIGPVDGHNIDDLICVLNEVATLDSTGPVLVHVITEDEDLESIQKDNSKSCSLASYSNSINSNLSRTFNDCLAEAIVAEAERDKEIVVVHAEQHAITFAAGLSCGGLKPFCIIPSTFLQRGYDQVIQDVDLQRLPVRFAISSAGLAGSEGPIHSGVFDITFMACLPNMIVMAPSDEDELIDMVATAACVNDRPICFRYPRVAIMGNNGLLHSGMPLEIGKGEMLVEGKHVALLGYGVMVQNCLKAQSLLTGLGIQVTVASARFCKPLDIELIRRLCREHEFLLTVEEGTIGGFGSHVSQFMALDGLLDGRIKWRPILLPDNYIEQATPREQLEIAGLTGHHIAATTLRDWKEALYTDVCSSASKFLLKLPDFDRHPLADMEIGGEIGVSFSKGCVYCVL</sequence>
<dbReference type="Pfam" id="PF02779">
    <property type="entry name" value="Transket_pyr"/>
    <property type="match status" value="1"/>
</dbReference>
<evidence type="ECO:0000256" key="11">
    <source>
        <dbReference type="ARBA" id="ARBA00023052"/>
    </source>
</evidence>
<dbReference type="InterPro" id="IPR029061">
    <property type="entry name" value="THDP-binding"/>
</dbReference>
<comment type="subunit">
    <text evidence="5">Homodimer.</text>
</comment>
<evidence type="ECO:0000313" key="15">
    <source>
        <dbReference type="Proteomes" id="UP001222027"/>
    </source>
</evidence>
<keyword evidence="9" id="KW-0460">Magnesium</keyword>
<organism evidence="14 15">
    <name type="scientific">Ensete ventricosum</name>
    <name type="common">Abyssinian banana</name>
    <name type="synonym">Musa ensete</name>
    <dbReference type="NCBI Taxonomy" id="4639"/>
    <lineage>
        <taxon>Eukaryota</taxon>
        <taxon>Viridiplantae</taxon>
        <taxon>Streptophyta</taxon>
        <taxon>Embryophyta</taxon>
        <taxon>Tracheophyta</taxon>
        <taxon>Spermatophyta</taxon>
        <taxon>Magnoliopsida</taxon>
        <taxon>Liliopsida</taxon>
        <taxon>Zingiberales</taxon>
        <taxon>Musaceae</taxon>
        <taxon>Ensete</taxon>
    </lineage>
</organism>
<keyword evidence="11" id="KW-0786">Thiamine pyrophosphate</keyword>
<evidence type="ECO:0000256" key="6">
    <source>
        <dbReference type="ARBA" id="ARBA00013150"/>
    </source>
</evidence>
<dbReference type="SUPFAM" id="SSF52922">
    <property type="entry name" value="TK C-terminal domain-like"/>
    <property type="match status" value="1"/>
</dbReference>
<evidence type="ECO:0000256" key="1">
    <source>
        <dbReference type="ARBA" id="ARBA00001946"/>
    </source>
</evidence>
<feature type="domain" description="Transketolase-like pyrimidine-binding" evidence="13">
    <location>
        <begin position="382"/>
        <end position="522"/>
    </location>
</feature>
<dbReference type="GO" id="GO:0009228">
    <property type="term" value="P:thiamine biosynthetic process"/>
    <property type="evidence" value="ECO:0007669"/>
    <property type="project" value="UniProtKB-KW"/>
</dbReference>
<dbReference type="GO" id="GO:0008661">
    <property type="term" value="F:1-deoxy-D-xylulose-5-phosphate synthase activity"/>
    <property type="evidence" value="ECO:0007669"/>
    <property type="project" value="UniProtKB-EC"/>
</dbReference>
<dbReference type="EMBL" id="JAQQAF010000002">
    <property type="protein sequence ID" value="KAJ8505676.1"/>
    <property type="molecule type" value="Genomic_DNA"/>
</dbReference>
<dbReference type="GO" id="GO:0016114">
    <property type="term" value="P:terpenoid biosynthetic process"/>
    <property type="evidence" value="ECO:0007669"/>
    <property type="project" value="InterPro"/>
</dbReference>
<evidence type="ECO:0000256" key="3">
    <source>
        <dbReference type="ARBA" id="ARBA00004980"/>
    </source>
</evidence>
<dbReference type="InterPro" id="IPR005475">
    <property type="entry name" value="Transketolase-like_Pyr-bd"/>
</dbReference>
<comment type="cofactor">
    <cofactor evidence="1">
        <name>Mg(2+)</name>
        <dbReference type="ChEBI" id="CHEBI:18420"/>
    </cofactor>
</comment>
<evidence type="ECO:0000256" key="2">
    <source>
        <dbReference type="ARBA" id="ARBA00001964"/>
    </source>
</evidence>
<dbReference type="Gene3D" id="3.40.50.970">
    <property type="match status" value="2"/>
</dbReference>
<keyword evidence="15" id="KW-1185">Reference proteome</keyword>
<comment type="similarity">
    <text evidence="4">Belongs to the transketolase family. DXPS subfamily.</text>
</comment>
<dbReference type="Pfam" id="PF13292">
    <property type="entry name" value="DXP_synthase_N"/>
    <property type="match status" value="1"/>
</dbReference>
<keyword evidence="12" id="KW-0414">Isoprene biosynthesis</keyword>
<evidence type="ECO:0000256" key="4">
    <source>
        <dbReference type="ARBA" id="ARBA00011081"/>
    </source>
</evidence>
<evidence type="ECO:0000256" key="7">
    <source>
        <dbReference type="ARBA" id="ARBA00022679"/>
    </source>
</evidence>
<dbReference type="InterPro" id="IPR005477">
    <property type="entry name" value="Dxylulose-5-P_synthase"/>
</dbReference>
<dbReference type="InterPro" id="IPR009014">
    <property type="entry name" value="Transketo_C/PFOR_II"/>
</dbReference>
<dbReference type="InterPro" id="IPR033248">
    <property type="entry name" value="Transketolase_C"/>
</dbReference>
<dbReference type="CDD" id="cd02007">
    <property type="entry name" value="TPP_DXS"/>
    <property type="match status" value="1"/>
</dbReference>
<evidence type="ECO:0000256" key="10">
    <source>
        <dbReference type="ARBA" id="ARBA00022977"/>
    </source>
</evidence>
<evidence type="ECO:0000256" key="9">
    <source>
        <dbReference type="ARBA" id="ARBA00022842"/>
    </source>
</evidence>
<evidence type="ECO:0000259" key="13">
    <source>
        <dbReference type="SMART" id="SM00861"/>
    </source>
</evidence>
<evidence type="ECO:0000256" key="8">
    <source>
        <dbReference type="ARBA" id="ARBA00022723"/>
    </source>
</evidence>
<dbReference type="PANTHER" id="PTHR43322:SF3">
    <property type="entry name" value="1-DEOXY-D-XYLULOSE-5-PHOSPHATE SYNTHASE"/>
    <property type="match status" value="1"/>
</dbReference>
<dbReference type="Proteomes" id="UP001222027">
    <property type="component" value="Unassembled WGS sequence"/>
</dbReference>
<dbReference type="FunFam" id="3.40.50.920:FF:000002">
    <property type="entry name" value="1-deoxy-D-xylulose-5-phosphate synthase"/>
    <property type="match status" value="1"/>
</dbReference>
<keyword evidence="10" id="KW-0784">Thiamine biosynthesis</keyword>
<evidence type="ECO:0000313" key="14">
    <source>
        <dbReference type="EMBL" id="KAJ8505676.1"/>
    </source>
</evidence>
<dbReference type="SMART" id="SM00861">
    <property type="entry name" value="Transket_pyr"/>
    <property type="match status" value="1"/>
</dbReference>
<name>A0AAV8Q608_ENSVE</name>
<comment type="cofactor">
    <cofactor evidence="2">
        <name>thiamine diphosphate</name>
        <dbReference type="ChEBI" id="CHEBI:58937"/>
    </cofactor>
</comment>
<proteinExistence type="inferred from homology"/>
<evidence type="ECO:0000256" key="5">
    <source>
        <dbReference type="ARBA" id="ARBA00011738"/>
    </source>
</evidence>
<gene>
    <name evidence="14" type="ORF">OPV22_006562</name>
</gene>
<reference evidence="14 15" key="1">
    <citation type="submission" date="2022-12" db="EMBL/GenBank/DDBJ databases">
        <title>Chromosome-scale assembly of the Ensete ventricosum genome.</title>
        <authorList>
            <person name="Dussert Y."/>
            <person name="Stocks J."/>
            <person name="Wendawek A."/>
            <person name="Woldeyes F."/>
            <person name="Nichols R.A."/>
            <person name="Borrell J.S."/>
        </authorList>
    </citation>
    <scope>NUCLEOTIDE SEQUENCE [LARGE SCALE GENOMIC DNA]</scope>
    <source>
        <strain evidence="15">cv. Maze</strain>
        <tissue evidence="14">Seeds</tissue>
    </source>
</reference>
<evidence type="ECO:0000256" key="12">
    <source>
        <dbReference type="ARBA" id="ARBA00023229"/>
    </source>
</evidence>
<comment type="caution">
    <text evidence="14">The sequence shown here is derived from an EMBL/GenBank/DDBJ whole genome shotgun (WGS) entry which is preliminary data.</text>
</comment>
<dbReference type="AlphaFoldDB" id="A0AAV8Q608"/>
<accession>A0AAV8Q608</accession>
<dbReference type="CDD" id="cd07033">
    <property type="entry name" value="TPP_PYR_DXS_TK_like"/>
    <property type="match status" value="1"/>
</dbReference>